<evidence type="ECO:0000313" key="3">
    <source>
        <dbReference type="EMBL" id="AQP45696.1"/>
    </source>
</evidence>
<dbReference type="KEGG" id="tfl:RPIT_13470"/>
<sequence length="300" mass="32269">MPEVGPHPELAAVLAEATARRRGRNGLPRGASVRLIGDDRQLSAIGAGGVLRDLRRVHGAVELDEVLRFVNNGEKAASLALRQGDPTALGWYLDHDRIHAGSSDTALDGALQAWKADTDHGPNSLMLASTRLDVAELNRRARQVLAGKDGLGVRLSDGNLAGVGDVIVTRRNDRRLRTSTTGFVMNGDRWIVQAVNRNGGLLVRHRTTGHRAWLPAAYVVDHTELGYATTIHTAQGSTVDTAHTVLSGTETRQLLYVAMTRGRQANHSYVTTVGHGDPHSAFTPETLRPRDSTTGVDCVA</sequence>
<dbReference type="RefSeq" id="WP_162274569.1">
    <property type="nucleotide sequence ID" value="NZ_CP019605.1"/>
</dbReference>
<keyword evidence="4" id="KW-1185">Reference proteome</keyword>
<dbReference type="InterPro" id="IPR027785">
    <property type="entry name" value="UvrD-like_helicase_C"/>
</dbReference>
<dbReference type="Pfam" id="PF13538">
    <property type="entry name" value="UvrD_C_2"/>
    <property type="match status" value="1"/>
</dbReference>
<dbReference type="Gene3D" id="3.40.50.300">
    <property type="entry name" value="P-loop containing nucleotide triphosphate hydrolases"/>
    <property type="match status" value="2"/>
</dbReference>
<dbReference type="SUPFAM" id="SSF52540">
    <property type="entry name" value="P-loop containing nucleoside triphosphate hydrolases"/>
    <property type="match status" value="1"/>
</dbReference>
<dbReference type="Pfam" id="PF13604">
    <property type="entry name" value="AAA_30"/>
    <property type="match status" value="1"/>
</dbReference>
<name>A0A1Q2CHU8_9ACTN</name>
<evidence type="ECO:0000256" key="1">
    <source>
        <dbReference type="SAM" id="MobiDB-lite"/>
    </source>
</evidence>
<protein>
    <recommendedName>
        <fullName evidence="2">UvrD-like helicase C-terminal domain-containing protein</fullName>
    </recommendedName>
</protein>
<dbReference type="EMBL" id="CP019605">
    <property type="protein sequence ID" value="AQP45696.1"/>
    <property type="molecule type" value="Genomic_DNA"/>
</dbReference>
<gene>
    <name evidence="3" type="ORF">RPIT_13470</name>
</gene>
<proteinExistence type="predicted"/>
<accession>A0A1Q2CHU8</accession>
<reference evidence="3 4" key="1">
    <citation type="journal article" date="2016" name="Int. J. Syst. Evol. Microbiol.">
        <title>Tessaracoccus flavus sp. nov., isolated from the drainage system of a lindane-producing factory.</title>
        <authorList>
            <person name="Kumari R."/>
            <person name="Singh P."/>
            <person name="Schumann P."/>
            <person name="Lal R."/>
        </authorList>
    </citation>
    <scope>NUCLEOTIDE SEQUENCE [LARGE SCALE GENOMIC DNA]</scope>
    <source>
        <strain evidence="3 4">RP1T</strain>
    </source>
</reference>
<evidence type="ECO:0000313" key="4">
    <source>
        <dbReference type="Proteomes" id="UP000188324"/>
    </source>
</evidence>
<dbReference type="AlphaFoldDB" id="A0A1Q2CHU8"/>
<dbReference type="Proteomes" id="UP000188324">
    <property type="component" value="Chromosome"/>
</dbReference>
<feature type="domain" description="UvrD-like helicase C-terminal" evidence="2">
    <location>
        <begin position="226"/>
        <end position="264"/>
    </location>
</feature>
<evidence type="ECO:0000259" key="2">
    <source>
        <dbReference type="Pfam" id="PF13538"/>
    </source>
</evidence>
<dbReference type="STRING" id="1610493.RPIT_13470"/>
<dbReference type="InterPro" id="IPR027417">
    <property type="entry name" value="P-loop_NTPase"/>
</dbReference>
<organism evidence="3 4">
    <name type="scientific">Tessaracoccus flavus</name>
    <dbReference type="NCBI Taxonomy" id="1610493"/>
    <lineage>
        <taxon>Bacteria</taxon>
        <taxon>Bacillati</taxon>
        <taxon>Actinomycetota</taxon>
        <taxon>Actinomycetes</taxon>
        <taxon>Propionibacteriales</taxon>
        <taxon>Propionibacteriaceae</taxon>
        <taxon>Tessaracoccus</taxon>
    </lineage>
</organism>
<dbReference type="CDD" id="cd18809">
    <property type="entry name" value="SF1_C_RecD"/>
    <property type="match status" value="1"/>
</dbReference>
<feature type="region of interest" description="Disordered" evidence="1">
    <location>
        <begin position="272"/>
        <end position="300"/>
    </location>
</feature>